<proteinExistence type="predicted"/>
<evidence type="ECO:0000256" key="3">
    <source>
        <dbReference type="ARBA" id="ARBA00023015"/>
    </source>
</evidence>
<dbReference type="InterPro" id="IPR036388">
    <property type="entry name" value="WH-like_DNA-bd_sf"/>
</dbReference>
<dbReference type="SUPFAM" id="SSF46894">
    <property type="entry name" value="C-terminal effector domain of the bipartite response regulators"/>
    <property type="match status" value="1"/>
</dbReference>
<dbReference type="RefSeq" id="WP_084274820.1">
    <property type="nucleotide sequence ID" value="NZ_AP026671.1"/>
</dbReference>
<dbReference type="InterPro" id="IPR001867">
    <property type="entry name" value="OmpR/PhoB-type_DNA-bd"/>
</dbReference>
<dbReference type="GO" id="GO:0032993">
    <property type="term" value="C:protein-DNA complex"/>
    <property type="evidence" value="ECO:0007669"/>
    <property type="project" value="TreeGrafter"/>
</dbReference>
<dbReference type="CDD" id="cd00383">
    <property type="entry name" value="trans_reg_C"/>
    <property type="match status" value="1"/>
</dbReference>
<dbReference type="SMART" id="SM00448">
    <property type="entry name" value="REC"/>
    <property type="match status" value="1"/>
</dbReference>
<dbReference type="InterPro" id="IPR011006">
    <property type="entry name" value="CheY-like_superfamily"/>
</dbReference>
<keyword evidence="1 6" id="KW-0597">Phosphoprotein</keyword>
<evidence type="ECO:0000256" key="7">
    <source>
        <dbReference type="PROSITE-ProRule" id="PRU01091"/>
    </source>
</evidence>
<evidence type="ECO:0000256" key="1">
    <source>
        <dbReference type="ARBA" id="ARBA00022553"/>
    </source>
</evidence>
<dbReference type="PANTHER" id="PTHR48111:SF22">
    <property type="entry name" value="REGULATOR OF RPOS"/>
    <property type="match status" value="1"/>
</dbReference>
<dbReference type="Gene3D" id="3.40.50.2300">
    <property type="match status" value="1"/>
</dbReference>
<dbReference type="SMART" id="SM00862">
    <property type="entry name" value="Trans_reg_C"/>
    <property type="match status" value="1"/>
</dbReference>
<dbReference type="InterPro" id="IPR001789">
    <property type="entry name" value="Sig_transdc_resp-reg_receiver"/>
</dbReference>
<dbReference type="SUPFAM" id="SSF52172">
    <property type="entry name" value="CheY-like"/>
    <property type="match status" value="1"/>
</dbReference>
<feature type="domain" description="Response regulatory" evidence="8">
    <location>
        <begin position="2"/>
        <end position="116"/>
    </location>
</feature>
<dbReference type="InterPro" id="IPR039420">
    <property type="entry name" value="WalR-like"/>
</dbReference>
<evidence type="ECO:0000256" key="4">
    <source>
        <dbReference type="ARBA" id="ARBA00023125"/>
    </source>
</evidence>
<gene>
    <name evidence="10" type="ORF">SAMN05660197_0299</name>
</gene>
<dbReference type="AlphaFoldDB" id="A0A1W1WQF9"/>
<keyword evidence="4 7" id="KW-0238">DNA-binding</keyword>
<evidence type="ECO:0000256" key="2">
    <source>
        <dbReference type="ARBA" id="ARBA00023012"/>
    </source>
</evidence>
<dbReference type="Pfam" id="PF00486">
    <property type="entry name" value="Trans_reg_C"/>
    <property type="match status" value="1"/>
</dbReference>
<evidence type="ECO:0000256" key="6">
    <source>
        <dbReference type="PROSITE-ProRule" id="PRU00169"/>
    </source>
</evidence>
<dbReference type="Pfam" id="PF00072">
    <property type="entry name" value="Response_reg"/>
    <property type="match status" value="1"/>
</dbReference>
<dbReference type="InterPro" id="IPR016032">
    <property type="entry name" value="Sig_transdc_resp-reg_C-effctor"/>
</dbReference>
<name>A0A1W1WQF9_9BACT</name>
<dbReference type="GO" id="GO:0006355">
    <property type="term" value="P:regulation of DNA-templated transcription"/>
    <property type="evidence" value="ECO:0007669"/>
    <property type="project" value="InterPro"/>
</dbReference>
<feature type="modified residue" description="4-aspartylphosphate" evidence="6">
    <location>
        <position position="52"/>
    </location>
</feature>
<feature type="DNA-binding region" description="OmpR/PhoB-type" evidence="7">
    <location>
        <begin position="120"/>
        <end position="219"/>
    </location>
</feature>
<sequence>MKVAMIEDDIELAEILSEYLKKYGIDVENYEDPFIALSALRIAKDYDALILDLTLPGMDGLEILKKIREFSDLPIIISSARSDLSDKVIGLELGADDYLPKPYDPKELEARLKAITRRRSKPPKEPDLKIYKNRREIHFKNKPLQLTPAEFEVLAYLIEHPNQPIEREELLYTCENLSENASEKTIDVIISRIRHKLGEDPKNPRYIISVRGVGYKFVP</sequence>
<dbReference type="Gene3D" id="1.10.10.10">
    <property type="entry name" value="Winged helix-like DNA-binding domain superfamily/Winged helix DNA-binding domain"/>
    <property type="match status" value="1"/>
</dbReference>
<evidence type="ECO:0000259" key="9">
    <source>
        <dbReference type="PROSITE" id="PS51755"/>
    </source>
</evidence>
<dbReference type="Proteomes" id="UP000192602">
    <property type="component" value="Unassembled WGS sequence"/>
</dbReference>
<keyword evidence="5" id="KW-0804">Transcription</keyword>
<keyword evidence="2" id="KW-0902">Two-component regulatory system</keyword>
<organism evidence="10 11">
    <name type="scientific">Nitratiruptor tergarcus DSM 16512</name>
    <dbReference type="NCBI Taxonomy" id="1069081"/>
    <lineage>
        <taxon>Bacteria</taxon>
        <taxon>Pseudomonadati</taxon>
        <taxon>Campylobacterota</taxon>
        <taxon>Epsilonproteobacteria</taxon>
        <taxon>Nautiliales</taxon>
        <taxon>Nitratiruptoraceae</taxon>
        <taxon>Nitratiruptor</taxon>
    </lineage>
</organism>
<evidence type="ECO:0000313" key="11">
    <source>
        <dbReference type="Proteomes" id="UP000192602"/>
    </source>
</evidence>
<feature type="domain" description="OmpR/PhoB-type" evidence="9">
    <location>
        <begin position="120"/>
        <end position="219"/>
    </location>
</feature>
<dbReference type="GO" id="GO:0000976">
    <property type="term" value="F:transcription cis-regulatory region binding"/>
    <property type="evidence" value="ECO:0007669"/>
    <property type="project" value="TreeGrafter"/>
</dbReference>
<keyword evidence="3" id="KW-0805">Transcription regulation</keyword>
<dbReference type="EMBL" id="FWWZ01000001">
    <property type="protein sequence ID" value="SMC08544.1"/>
    <property type="molecule type" value="Genomic_DNA"/>
</dbReference>
<dbReference type="PANTHER" id="PTHR48111">
    <property type="entry name" value="REGULATOR OF RPOS"/>
    <property type="match status" value="1"/>
</dbReference>
<protein>
    <submittedName>
        <fullName evidence="10">Two-component system, OmpR family, response regulator</fullName>
    </submittedName>
</protein>
<accession>A0A1W1WQF9</accession>
<evidence type="ECO:0000313" key="10">
    <source>
        <dbReference type="EMBL" id="SMC08544.1"/>
    </source>
</evidence>
<dbReference type="GO" id="GO:0005829">
    <property type="term" value="C:cytosol"/>
    <property type="evidence" value="ECO:0007669"/>
    <property type="project" value="TreeGrafter"/>
</dbReference>
<dbReference type="PROSITE" id="PS50110">
    <property type="entry name" value="RESPONSE_REGULATORY"/>
    <property type="match status" value="1"/>
</dbReference>
<dbReference type="OrthoDB" id="165980at2"/>
<keyword evidence="11" id="KW-1185">Reference proteome</keyword>
<evidence type="ECO:0000259" key="8">
    <source>
        <dbReference type="PROSITE" id="PS50110"/>
    </source>
</evidence>
<dbReference type="GO" id="GO:0000156">
    <property type="term" value="F:phosphorelay response regulator activity"/>
    <property type="evidence" value="ECO:0007669"/>
    <property type="project" value="TreeGrafter"/>
</dbReference>
<reference evidence="11" key="1">
    <citation type="submission" date="2017-04" db="EMBL/GenBank/DDBJ databases">
        <authorList>
            <person name="Varghese N."/>
            <person name="Submissions S."/>
        </authorList>
    </citation>
    <scope>NUCLEOTIDE SEQUENCE [LARGE SCALE GENOMIC DNA]</scope>
    <source>
        <strain evidence="11">DSM 16512</strain>
    </source>
</reference>
<dbReference type="Gene3D" id="6.10.250.690">
    <property type="match status" value="1"/>
</dbReference>
<evidence type="ECO:0000256" key="5">
    <source>
        <dbReference type="ARBA" id="ARBA00023163"/>
    </source>
</evidence>
<dbReference type="STRING" id="1069081.SAMN05660197_0299"/>
<dbReference type="PROSITE" id="PS51755">
    <property type="entry name" value="OMPR_PHOB"/>
    <property type="match status" value="1"/>
</dbReference>